<sequence length="399" mass="43610">MTTREVPTVKVTEITEADVPPLPNVRANKEWIAANGAGPRPEGVDAGHYQHIVLNTRTGELAFHCSDYRRSNKEEGYYPGALYAPSHWQGVPEVMYWVIDSGVDERPYHDVAEGNAFAHEVAPLAQTLLDHLVPVPGTDDLDWSAVAASAGLDIGRACSRHRNSPEGRRPWLIDLGEVVAEFPQLVRSYVAALDDTALDGEAENLVRMGLRPLPEARGGWQPDLAQHFGISDKDAHRFHAGLIGTRAYLYQHRLDQAAGLPLVPAEQWLDQHPEAVTADTTDAELEAFPDTARAAAAAEGTVLLGATRQAAYERRTALRQQVLEELAALGTARADAEKTVKAARAGIYSRLYKAFAWEGRPELTDAELGRLAQMSRQAVNKLREPLDDAAAAEEETARA</sequence>
<reference evidence="1 2" key="1">
    <citation type="submission" date="2020-06" db="EMBL/GenBank/DDBJ databases">
        <title>Genome mining for natural products.</title>
        <authorList>
            <person name="Zhang B."/>
            <person name="Shi J."/>
            <person name="Ge H."/>
        </authorList>
    </citation>
    <scope>NUCLEOTIDE SEQUENCE [LARGE SCALE GENOMIC DNA]</scope>
    <source>
        <strain evidence="1 2">NA02069</strain>
    </source>
</reference>
<evidence type="ECO:0000313" key="2">
    <source>
        <dbReference type="Proteomes" id="UP000509418"/>
    </source>
</evidence>
<dbReference type="RefSeq" id="WP_176576561.1">
    <property type="nucleotide sequence ID" value="NZ_CBDRGH010000059.1"/>
</dbReference>
<dbReference type="AlphaFoldDB" id="A0A7H8TB05"/>
<dbReference type="Proteomes" id="UP000509418">
    <property type="component" value="Chromosome"/>
</dbReference>
<evidence type="ECO:0000313" key="1">
    <source>
        <dbReference type="EMBL" id="QKZ20597.1"/>
    </source>
</evidence>
<protein>
    <submittedName>
        <fullName evidence="1">Uncharacterized protein</fullName>
    </submittedName>
</protein>
<dbReference type="EMBL" id="CP056041">
    <property type="protein sequence ID" value="QKZ20597.1"/>
    <property type="molecule type" value="Genomic_DNA"/>
</dbReference>
<proteinExistence type="predicted"/>
<gene>
    <name evidence="1" type="ORF">HUT05_26590</name>
</gene>
<name>A0A7H8TB05_STRCX</name>
<keyword evidence="2" id="KW-1185">Reference proteome</keyword>
<organism evidence="1 2">
    <name type="scientific">Streptomyces chartreusis</name>
    <dbReference type="NCBI Taxonomy" id="1969"/>
    <lineage>
        <taxon>Bacteria</taxon>
        <taxon>Bacillati</taxon>
        <taxon>Actinomycetota</taxon>
        <taxon>Actinomycetes</taxon>
        <taxon>Kitasatosporales</taxon>
        <taxon>Streptomycetaceae</taxon>
        <taxon>Streptomyces</taxon>
    </lineage>
</organism>
<accession>A0A7H8TB05</accession>